<dbReference type="EMBL" id="CM044704">
    <property type="protein sequence ID" value="KAI5668518.1"/>
    <property type="molecule type" value="Genomic_DNA"/>
</dbReference>
<evidence type="ECO:0000313" key="1">
    <source>
        <dbReference type="EMBL" id="KAI5668518.1"/>
    </source>
</evidence>
<reference evidence="2" key="1">
    <citation type="journal article" date="2023" name="Nat. Plants">
        <title>Single-cell RNA sequencing provides a high-resolution roadmap for understanding the multicellular compartmentation of specialized metabolism.</title>
        <authorList>
            <person name="Sun S."/>
            <person name="Shen X."/>
            <person name="Li Y."/>
            <person name="Li Y."/>
            <person name="Wang S."/>
            <person name="Li R."/>
            <person name="Zhang H."/>
            <person name="Shen G."/>
            <person name="Guo B."/>
            <person name="Wei J."/>
            <person name="Xu J."/>
            <person name="St-Pierre B."/>
            <person name="Chen S."/>
            <person name="Sun C."/>
        </authorList>
    </citation>
    <scope>NUCLEOTIDE SEQUENCE [LARGE SCALE GENOMIC DNA]</scope>
</reference>
<comment type="caution">
    <text evidence="1">The sequence shown here is derived from an EMBL/GenBank/DDBJ whole genome shotgun (WGS) entry which is preliminary data.</text>
</comment>
<sequence>MKPLTFGFLLNFHRTKEALLKSQIYILKSKRSCDEGKMKEKKPSHFKIKSLKTLKTFVLVWGVLRMSPNLSVSKLYSKQSCFDLIAYTDVDYAGCKVERKSTSGNYRFLGGCLVSWYSKKQSCVSLSAAEVEYIVAGCCSAQYFSKIGLKDFLHKNSLDIRTTKLDNFDKNQTSDLTF</sequence>
<gene>
    <name evidence="1" type="ORF">M9H77_18371</name>
</gene>
<evidence type="ECO:0000313" key="2">
    <source>
        <dbReference type="Proteomes" id="UP001060085"/>
    </source>
</evidence>
<keyword evidence="2" id="KW-1185">Reference proteome</keyword>
<name>A0ACC0B7B1_CATRO</name>
<organism evidence="1 2">
    <name type="scientific">Catharanthus roseus</name>
    <name type="common">Madagascar periwinkle</name>
    <name type="synonym">Vinca rosea</name>
    <dbReference type="NCBI Taxonomy" id="4058"/>
    <lineage>
        <taxon>Eukaryota</taxon>
        <taxon>Viridiplantae</taxon>
        <taxon>Streptophyta</taxon>
        <taxon>Embryophyta</taxon>
        <taxon>Tracheophyta</taxon>
        <taxon>Spermatophyta</taxon>
        <taxon>Magnoliopsida</taxon>
        <taxon>eudicotyledons</taxon>
        <taxon>Gunneridae</taxon>
        <taxon>Pentapetalae</taxon>
        <taxon>asterids</taxon>
        <taxon>lamiids</taxon>
        <taxon>Gentianales</taxon>
        <taxon>Apocynaceae</taxon>
        <taxon>Rauvolfioideae</taxon>
        <taxon>Vinceae</taxon>
        <taxon>Catharanthinae</taxon>
        <taxon>Catharanthus</taxon>
    </lineage>
</organism>
<protein>
    <submittedName>
        <fullName evidence="1">Uncharacterized protein</fullName>
    </submittedName>
</protein>
<dbReference type="Proteomes" id="UP001060085">
    <property type="component" value="Linkage Group LG04"/>
</dbReference>
<proteinExistence type="predicted"/>
<accession>A0ACC0B7B1</accession>